<evidence type="ECO:0000313" key="3">
    <source>
        <dbReference type="Proteomes" id="UP000054047"/>
    </source>
</evidence>
<sequence length="170" mass="19523">MQTAPAQLKLRAQKLSWYGHVMRRPSMHPTRQAMEMNIPVAINVPVRCDGPCGGLTDVDYVQFGLCEHIICRKCYETVKGADHDGLHGCCNAECLELARNERHRRRRAARKEDRGRAKRVRSDVTFRMEYDNKDFEHLVEDLRKAQKSPTQSARTDSCMTSFTEPAFPQS</sequence>
<dbReference type="AlphaFoldDB" id="A0A0C2BRM9"/>
<accession>A0A0C2BRM9</accession>
<dbReference type="Proteomes" id="UP000054047">
    <property type="component" value="Unassembled WGS sequence"/>
</dbReference>
<reference evidence="2 3" key="1">
    <citation type="submission" date="2013-12" db="EMBL/GenBank/DDBJ databases">
        <title>Draft genome of the parsitic nematode Ancylostoma duodenale.</title>
        <authorList>
            <person name="Mitreva M."/>
        </authorList>
    </citation>
    <scope>NUCLEOTIDE SEQUENCE [LARGE SCALE GENOMIC DNA]</scope>
    <source>
        <strain evidence="2 3">Zhejiang</strain>
    </source>
</reference>
<evidence type="ECO:0000313" key="2">
    <source>
        <dbReference type="EMBL" id="KIH46468.1"/>
    </source>
</evidence>
<keyword evidence="3" id="KW-1185">Reference proteome</keyword>
<evidence type="ECO:0000256" key="1">
    <source>
        <dbReference type="SAM" id="MobiDB-lite"/>
    </source>
</evidence>
<evidence type="ECO:0008006" key="4">
    <source>
        <dbReference type="Google" id="ProtNLM"/>
    </source>
</evidence>
<dbReference type="EMBL" id="KN769185">
    <property type="protein sequence ID" value="KIH46468.1"/>
    <property type="molecule type" value="Genomic_DNA"/>
</dbReference>
<dbReference type="OrthoDB" id="5862148at2759"/>
<dbReference type="PANTHER" id="PTHR31430">
    <property type="entry name" value="PROTEIN CBG22332-RELATED"/>
    <property type="match status" value="1"/>
</dbReference>
<protein>
    <recommendedName>
        <fullName evidence="4">RING-type domain-containing protein</fullName>
    </recommendedName>
</protein>
<feature type="compositionally biased region" description="Polar residues" evidence="1">
    <location>
        <begin position="147"/>
        <end position="170"/>
    </location>
</feature>
<name>A0A0C2BRM9_9BILA</name>
<organism evidence="2 3">
    <name type="scientific">Ancylostoma duodenale</name>
    <dbReference type="NCBI Taxonomy" id="51022"/>
    <lineage>
        <taxon>Eukaryota</taxon>
        <taxon>Metazoa</taxon>
        <taxon>Ecdysozoa</taxon>
        <taxon>Nematoda</taxon>
        <taxon>Chromadorea</taxon>
        <taxon>Rhabditida</taxon>
        <taxon>Rhabditina</taxon>
        <taxon>Rhabditomorpha</taxon>
        <taxon>Strongyloidea</taxon>
        <taxon>Ancylostomatidae</taxon>
        <taxon>Ancylostomatinae</taxon>
        <taxon>Ancylostoma</taxon>
    </lineage>
</organism>
<dbReference type="PANTHER" id="PTHR31430:SF4">
    <property type="entry name" value="RING-TYPE DOMAIN-CONTAINING PROTEIN"/>
    <property type="match status" value="1"/>
</dbReference>
<gene>
    <name evidence="2" type="ORF">ANCDUO_23480</name>
</gene>
<proteinExistence type="predicted"/>
<feature type="region of interest" description="Disordered" evidence="1">
    <location>
        <begin position="142"/>
        <end position="170"/>
    </location>
</feature>